<dbReference type="EMBL" id="ADOT01000316">
    <property type="protein sequence ID" value="EGX43746.1"/>
    <property type="molecule type" value="Genomic_DNA"/>
</dbReference>
<sequence>MPKIVSKLAREIAYYEQRRNSQDKTVNPVAFRPQNVLPGVHAIRASYQRTHVNPAPKLQAISHNLITTYPPPPVVHLYP</sequence>
<accession>G1XSY4</accession>
<dbReference type="GeneID" id="22898915"/>
<keyword evidence="2" id="KW-1185">Reference proteome</keyword>
<protein>
    <submittedName>
        <fullName evidence="1">Uncharacterized protein</fullName>
    </submittedName>
</protein>
<reference evidence="1 2" key="1">
    <citation type="journal article" date="2011" name="PLoS Pathog.">
        <title>Genomic and proteomic analyses of the fungus Arthrobotrys oligospora provide insights into nematode-trap formation.</title>
        <authorList>
            <person name="Yang J."/>
            <person name="Wang L."/>
            <person name="Ji X."/>
            <person name="Feng Y."/>
            <person name="Li X."/>
            <person name="Zou C."/>
            <person name="Xu J."/>
            <person name="Ren Y."/>
            <person name="Mi Q."/>
            <person name="Wu J."/>
            <person name="Liu S."/>
            <person name="Liu Y."/>
            <person name="Huang X."/>
            <person name="Wang H."/>
            <person name="Niu X."/>
            <person name="Li J."/>
            <person name="Liang L."/>
            <person name="Luo Y."/>
            <person name="Ji K."/>
            <person name="Zhou W."/>
            <person name="Yu Z."/>
            <person name="Li G."/>
            <person name="Liu Y."/>
            <person name="Li L."/>
            <person name="Qiao M."/>
            <person name="Feng L."/>
            <person name="Zhang K.-Q."/>
        </authorList>
    </citation>
    <scope>NUCLEOTIDE SEQUENCE [LARGE SCALE GENOMIC DNA]</scope>
    <source>
        <strain evidence="2">ATCC 24927 / CBS 115.81 / DSM 1491</strain>
    </source>
</reference>
<evidence type="ECO:0000313" key="1">
    <source>
        <dbReference type="EMBL" id="EGX43746.1"/>
    </source>
</evidence>
<comment type="caution">
    <text evidence="1">The sequence shown here is derived from an EMBL/GenBank/DDBJ whole genome shotgun (WGS) entry which is preliminary data.</text>
</comment>
<dbReference type="AlphaFoldDB" id="G1XSY4"/>
<name>G1XSY4_ARTOA</name>
<dbReference type="RefSeq" id="XP_011127986.1">
    <property type="nucleotide sequence ID" value="XM_011129684.1"/>
</dbReference>
<organism evidence="1 2">
    <name type="scientific">Arthrobotrys oligospora (strain ATCC 24927 / CBS 115.81 / DSM 1491)</name>
    <name type="common">Nematode-trapping fungus</name>
    <name type="synonym">Didymozoophaga oligospora</name>
    <dbReference type="NCBI Taxonomy" id="756982"/>
    <lineage>
        <taxon>Eukaryota</taxon>
        <taxon>Fungi</taxon>
        <taxon>Dikarya</taxon>
        <taxon>Ascomycota</taxon>
        <taxon>Pezizomycotina</taxon>
        <taxon>Orbiliomycetes</taxon>
        <taxon>Orbiliales</taxon>
        <taxon>Orbiliaceae</taxon>
        <taxon>Orbilia</taxon>
        <taxon>Orbilia oligospora</taxon>
    </lineage>
</organism>
<evidence type="ECO:0000313" key="2">
    <source>
        <dbReference type="Proteomes" id="UP000008784"/>
    </source>
</evidence>
<gene>
    <name evidence="1" type="ORF">AOL_s00215g482</name>
</gene>
<proteinExistence type="predicted"/>
<dbReference type="HOGENOM" id="CLU_2605571_0_0_1"/>
<dbReference type="InParanoid" id="G1XSY4"/>
<dbReference type="Proteomes" id="UP000008784">
    <property type="component" value="Unassembled WGS sequence"/>
</dbReference>